<evidence type="ECO:0000313" key="1">
    <source>
        <dbReference type="EMBL" id="AHL18804.1"/>
    </source>
</evidence>
<reference evidence="1 2" key="1">
    <citation type="journal article" date="2014" name="Appl. Environ. Microbiol.">
        <title>Comparative genomic and morphological analysis of Listeria phages isolated from farm environments.</title>
        <authorList>
            <person name="Denes T."/>
            <person name="Vongkamjan K."/>
            <person name="Ackermann H.W."/>
            <person name="Moreno Switt A.I."/>
            <person name="Wiedmann M."/>
            <person name="den Bakker H.C."/>
        </authorList>
    </citation>
    <scope>NUCLEOTIDE SEQUENCE [LARGE SCALE GENOMIC DNA]</scope>
</reference>
<keyword evidence="2" id="KW-1185">Reference proteome</keyword>
<dbReference type="RefSeq" id="YP_009044826.1">
    <property type="nucleotide sequence ID" value="NC_024387.1"/>
</dbReference>
<evidence type="ECO:0000313" key="2">
    <source>
        <dbReference type="Proteomes" id="UP000026993"/>
    </source>
</evidence>
<accession>A0A059T686</accession>
<dbReference type="NCBIfam" id="NF033948">
    <property type="entry name" value="AcrIIA3_fam"/>
    <property type="match status" value="1"/>
</dbReference>
<sequence length="125" mass="14622">MYNKAEIMKQAWNWFTDSNVWLSDIEWASYTDKEKTFSVCLKAAWSKAKEEVKEVEKEIKHISKSEELKAWNWAERKLGLHFNISDDEKFTSVKDETKINFGLSVWACAMKAVKLHNDLFPQTAA</sequence>
<gene>
    <name evidence="1" type="ORF">LP101_025</name>
</gene>
<dbReference type="KEGG" id="vg:19735940"/>
<proteinExistence type="predicted"/>
<dbReference type="OrthoDB" id="32644at10239"/>
<organism evidence="1 2">
    <name type="scientific">Listeria phage LP-101</name>
    <dbReference type="NCBI Taxonomy" id="1458856"/>
    <lineage>
        <taxon>Viruses</taxon>
        <taxon>Duplodnaviria</taxon>
        <taxon>Heunggongvirae</taxon>
        <taxon>Uroviricota</taxon>
        <taxon>Caudoviricetes</taxon>
        <taxon>Trabyvirinae</taxon>
        <taxon>Slepowronvirus</taxon>
        <taxon>Slepowronvirus LP101</taxon>
    </lineage>
</organism>
<dbReference type="Proteomes" id="UP000026993">
    <property type="component" value="Segment"/>
</dbReference>
<name>A0A059T686_9CAUD</name>
<protein>
    <submittedName>
        <fullName evidence="1">Uncharacterized protein</fullName>
    </submittedName>
</protein>
<dbReference type="GeneID" id="19735940"/>
<dbReference type="EMBL" id="KJ094023">
    <property type="protein sequence ID" value="AHL18804.1"/>
    <property type="molecule type" value="Genomic_DNA"/>
</dbReference>